<keyword evidence="2" id="KW-1185">Reference proteome</keyword>
<comment type="caution">
    <text evidence="1">The sequence shown here is derived from an EMBL/GenBank/DDBJ whole genome shotgun (WGS) entry which is preliminary data.</text>
</comment>
<evidence type="ECO:0000313" key="2">
    <source>
        <dbReference type="Proteomes" id="UP001215280"/>
    </source>
</evidence>
<reference evidence="1" key="1">
    <citation type="submission" date="2023-03" db="EMBL/GenBank/DDBJ databases">
        <title>Massive genome expansion in bonnet fungi (Mycena s.s.) driven by repeated elements and novel gene families across ecological guilds.</title>
        <authorList>
            <consortium name="Lawrence Berkeley National Laboratory"/>
            <person name="Harder C.B."/>
            <person name="Miyauchi S."/>
            <person name="Viragh M."/>
            <person name="Kuo A."/>
            <person name="Thoen E."/>
            <person name="Andreopoulos B."/>
            <person name="Lu D."/>
            <person name="Skrede I."/>
            <person name="Drula E."/>
            <person name="Henrissat B."/>
            <person name="Morin E."/>
            <person name="Kohler A."/>
            <person name="Barry K."/>
            <person name="LaButti K."/>
            <person name="Morin E."/>
            <person name="Salamov A."/>
            <person name="Lipzen A."/>
            <person name="Mereny Z."/>
            <person name="Hegedus B."/>
            <person name="Baldrian P."/>
            <person name="Stursova M."/>
            <person name="Weitz H."/>
            <person name="Taylor A."/>
            <person name="Grigoriev I.V."/>
            <person name="Nagy L.G."/>
            <person name="Martin F."/>
            <person name="Kauserud H."/>
        </authorList>
    </citation>
    <scope>NUCLEOTIDE SEQUENCE</scope>
    <source>
        <strain evidence="1">CBHHK188m</strain>
    </source>
</reference>
<sequence length="306" mass="35228">MTLHVKPRLMRPLPALPLEIEQEIFEWRAISDPSSITVLMRVSRRVRLWVEPYLYRVIMVGAWPPYSIMKDDILGVTQSKPASFYRDAVRHLYLREVQEPRFSWSPEVLQLCSRTHNLAAAGGSANPTLIPILLQMDLRRLSLSLGELFGGAERIDLKHPLFNYITHLDIFDDIPEADTQIVPHIAALPVLTHLCMNNHVPADILRALLSDCPSLNIFVNLWHWYRTPSGRIQARNPPLRDARFVVGVYRDYAREWEAGARGEEPDFWTIAEDFVAQKRSGAIPESRYWMVDEDEVEPVNEDAEDP</sequence>
<gene>
    <name evidence="1" type="ORF">DFH07DRAFT_963905</name>
</gene>
<evidence type="ECO:0000313" key="1">
    <source>
        <dbReference type="EMBL" id="KAJ7744069.1"/>
    </source>
</evidence>
<dbReference type="EMBL" id="JARJLG010000109">
    <property type="protein sequence ID" value="KAJ7744069.1"/>
    <property type="molecule type" value="Genomic_DNA"/>
</dbReference>
<accession>A0AAD7IKT2</accession>
<organism evidence="1 2">
    <name type="scientific">Mycena maculata</name>
    <dbReference type="NCBI Taxonomy" id="230809"/>
    <lineage>
        <taxon>Eukaryota</taxon>
        <taxon>Fungi</taxon>
        <taxon>Dikarya</taxon>
        <taxon>Basidiomycota</taxon>
        <taxon>Agaricomycotina</taxon>
        <taxon>Agaricomycetes</taxon>
        <taxon>Agaricomycetidae</taxon>
        <taxon>Agaricales</taxon>
        <taxon>Marasmiineae</taxon>
        <taxon>Mycenaceae</taxon>
        <taxon>Mycena</taxon>
    </lineage>
</organism>
<protein>
    <submittedName>
        <fullName evidence="1">Uncharacterized protein</fullName>
    </submittedName>
</protein>
<proteinExistence type="predicted"/>
<dbReference type="AlphaFoldDB" id="A0AAD7IKT2"/>
<name>A0AAD7IKT2_9AGAR</name>
<dbReference type="Proteomes" id="UP001215280">
    <property type="component" value="Unassembled WGS sequence"/>
</dbReference>